<evidence type="ECO:0000256" key="6">
    <source>
        <dbReference type="ARBA" id="ARBA00022989"/>
    </source>
</evidence>
<dbReference type="OrthoDB" id="9805682at2"/>
<dbReference type="PANTHER" id="PTHR30012:SF0">
    <property type="entry name" value="TYPE II SECRETION SYSTEM PROTEIN F-RELATED"/>
    <property type="match status" value="1"/>
</dbReference>
<evidence type="ECO:0000259" key="9">
    <source>
        <dbReference type="Pfam" id="PF00482"/>
    </source>
</evidence>
<dbReference type="Gene3D" id="1.20.81.30">
    <property type="entry name" value="Type II secretion system (T2SS), domain F"/>
    <property type="match status" value="2"/>
</dbReference>
<feature type="transmembrane region" description="Helical" evidence="8">
    <location>
        <begin position="376"/>
        <end position="397"/>
    </location>
</feature>
<protein>
    <submittedName>
        <fullName evidence="10">Type IV pilus assembly protein PilC</fullName>
    </submittedName>
</protein>
<feature type="transmembrane region" description="Helical" evidence="8">
    <location>
        <begin position="171"/>
        <end position="199"/>
    </location>
</feature>
<dbReference type="PANTHER" id="PTHR30012">
    <property type="entry name" value="GENERAL SECRETION PATHWAY PROTEIN"/>
    <property type="match status" value="1"/>
</dbReference>
<feature type="transmembrane region" description="Helical" evidence="8">
    <location>
        <begin position="219"/>
        <end position="242"/>
    </location>
</feature>
<evidence type="ECO:0000256" key="1">
    <source>
        <dbReference type="ARBA" id="ARBA00004429"/>
    </source>
</evidence>
<dbReference type="FunFam" id="1.20.81.30:FF:000001">
    <property type="entry name" value="Type II secretion system protein F"/>
    <property type="match status" value="2"/>
</dbReference>
<comment type="subcellular location">
    <subcellularLocation>
        <location evidence="1">Cell inner membrane</location>
        <topology evidence="1">Multi-pass membrane protein</topology>
    </subcellularLocation>
</comment>
<dbReference type="Pfam" id="PF00482">
    <property type="entry name" value="T2SSF"/>
    <property type="match status" value="2"/>
</dbReference>
<organism evidence="10 11">
    <name type="scientific">Dendrosporobacter quercicolus</name>
    <dbReference type="NCBI Taxonomy" id="146817"/>
    <lineage>
        <taxon>Bacteria</taxon>
        <taxon>Bacillati</taxon>
        <taxon>Bacillota</taxon>
        <taxon>Negativicutes</taxon>
        <taxon>Selenomonadales</taxon>
        <taxon>Sporomusaceae</taxon>
        <taxon>Dendrosporobacter</taxon>
    </lineage>
</organism>
<dbReference type="Proteomes" id="UP000214880">
    <property type="component" value="Unassembled WGS sequence"/>
</dbReference>
<evidence type="ECO:0000313" key="10">
    <source>
        <dbReference type="EMBL" id="SDL70363.1"/>
    </source>
</evidence>
<dbReference type="STRING" id="146817.SAMN04488502_101606"/>
<keyword evidence="7 8" id="KW-0472">Membrane</keyword>
<keyword evidence="5 8" id="KW-0812">Transmembrane</keyword>
<comment type="similarity">
    <text evidence="2">Belongs to the GSP F family.</text>
</comment>
<dbReference type="InterPro" id="IPR003004">
    <property type="entry name" value="GspF/PilC"/>
</dbReference>
<keyword evidence="6 8" id="KW-1133">Transmembrane helix</keyword>
<evidence type="ECO:0000313" key="11">
    <source>
        <dbReference type="Proteomes" id="UP000214880"/>
    </source>
</evidence>
<dbReference type="GO" id="GO:0005886">
    <property type="term" value="C:plasma membrane"/>
    <property type="evidence" value="ECO:0007669"/>
    <property type="project" value="UniProtKB-SubCell"/>
</dbReference>
<keyword evidence="3" id="KW-1003">Cell membrane</keyword>
<keyword evidence="11" id="KW-1185">Reference proteome</keyword>
<gene>
    <name evidence="10" type="ORF">SAMN04488502_101606</name>
</gene>
<dbReference type="InterPro" id="IPR018076">
    <property type="entry name" value="T2SS_GspF_dom"/>
</dbReference>
<evidence type="ECO:0000256" key="5">
    <source>
        <dbReference type="ARBA" id="ARBA00022692"/>
    </source>
</evidence>
<dbReference type="RefSeq" id="WP_092068122.1">
    <property type="nucleotide sequence ID" value="NZ_FNHB01000001.1"/>
</dbReference>
<evidence type="ECO:0000256" key="3">
    <source>
        <dbReference type="ARBA" id="ARBA00022475"/>
    </source>
</evidence>
<evidence type="ECO:0000256" key="2">
    <source>
        <dbReference type="ARBA" id="ARBA00005745"/>
    </source>
</evidence>
<evidence type="ECO:0000256" key="8">
    <source>
        <dbReference type="SAM" id="Phobius"/>
    </source>
</evidence>
<sequence length="406" mass="44710">MAKNFIYTARNRAGQLLTGTVLAEDQTAAASYVRQQDCFITLIAEDKPKSSTGQFLKRLRRVGTKDLAVFCRQFSTMINAGIPILSCLGILMEQCESSLLKETLQDVYKRVREGEALSRTLASYPHVFPRLMISLVEAGELGGVMEEVFERLAAQFEKEHKLNEKVKSATVYPLVVMGIACLIVIFILVFVLPTFVGMFEGMRVELPLPTRMLLLLSSILQNQFLLLAALAAAAVYGIRLALRQPEIRERFDAGILRLPVVGVLTRKIEIARFSRTLSTLLRGGVDIIVALEVVEKILSNSSMARALVQAKSGIREGKGLAPALNSSKVFTPMTVQMIAIGEESGSLDQMLERVADFYDNEVDDMVARLNSLLEPFIILFLGITIGSIVVAILLPMFDVMSGMGTV</sequence>
<evidence type="ECO:0000256" key="4">
    <source>
        <dbReference type="ARBA" id="ARBA00022519"/>
    </source>
</evidence>
<dbReference type="EMBL" id="FNHB01000001">
    <property type="protein sequence ID" value="SDL70363.1"/>
    <property type="molecule type" value="Genomic_DNA"/>
</dbReference>
<evidence type="ECO:0000256" key="7">
    <source>
        <dbReference type="ARBA" id="ARBA00023136"/>
    </source>
</evidence>
<dbReference type="AlphaFoldDB" id="A0A1G9M8C7"/>
<dbReference type="InterPro" id="IPR042094">
    <property type="entry name" value="T2SS_GspF_sf"/>
</dbReference>
<reference evidence="10 11" key="1">
    <citation type="submission" date="2016-10" db="EMBL/GenBank/DDBJ databases">
        <authorList>
            <person name="de Groot N.N."/>
        </authorList>
    </citation>
    <scope>NUCLEOTIDE SEQUENCE [LARGE SCALE GENOMIC DNA]</scope>
    <source>
        <strain evidence="10 11">DSM 1736</strain>
    </source>
</reference>
<feature type="domain" description="Type II secretion system protein GspF" evidence="9">
    <location>
        <begin position="273"/>
        <end position="395"/>
    </location>
</feature>
<dbReference type="PRINTS" id="PR00812">
    <property type="entry name" value="BCTERIALGSPF"/>
</dbReference>
<proteinExistence type="inferred from homology"/>
<feature type="domain" description="Type II secretion system protein GspF" evidence="9">
    <location>
        <begin position="70"/>
        <end position="193"/>
    </location>
</feature>
<accession>A0A1G9M8C7</accession>
<name>A0A1G9M8C7_9FIRM</name>
<keyword evidence="4" id="KW-0997">Cell inner membrane</keyword>